<evidence type="ECO:0008006" key="3">
    <source>
        <dbReference type="Google" id="ProtNLM"/>
    </source>
</evidence>
<protein>
    <recommendedName>
        <fullName evidence="3">Transcription factor domain-containing protein</fullName>
    </recommendedName>
</protein>
<accession>A0A2V1DPM9</accession>
<dbReference type="CDD" id="cd12148">
    <property type="entry name" value="fungal_TF_MHR"/>
    <property type="match status" value="1"/>
</dbReference>
<evidence type="ECO:0000313" key="1">
    <source>
        <dbReference type="EMBL" id="PVH99935.1"/>
    </source>
</evidence>
<reference evidence="1 2" key="1">
    <citation type="journal article" date="2018" name="Sci. Rep.">
        <title>Comparative genomics provides insights into the lifestyle and reveals functional heterogeneity of dark septate endophytic fungi.</title>
        <authorList>
            <person name="Knapp D.G."/>
            <person name="Nemeth J.B."/>
            <person name="Barry K."/>
            <person name="Hainaut M."/>
            <person name="Henrissat B."/>
            <person name="Johnson J."/>
            <person name="Kuo A."/>
            <person name="Lim J.H.P."/>
            <person name="Lipzen A."/>
            <person name="Nolan M."/>
            <person name="Ohm R.A."/>
            <person name="Tamas L."/>
            <person name="Grigoriev I.V."/>
            <person name="Spatafora J.W."/>
            <person name="Nagy L.G."/>
            <person name="Kovacs G.M."/>
        </authorList>
    </citation>
    <scope>NUCLEOTIDE SEQUENCE [LARGE SCALE GENOMIC DNA]</scope>
    <source>
        <strain evidence="1 2">DSE2036</strain>
    </source>
</reference>
<feature type="non-terminal residue" evidence="1">
    <location>
        <position position="189"/>
    </location>
</feature>
<dbReference type="Proteomes" id="UP000244855">
    <property type="component" value="Unassembled WGS sequence"/>
</dbReference>
<name>A0A2V1DPM9_9PLEO</name>
<proteinExistence type="predicted"/>
<dbReference type="AlphaFoldDB" id="A0A2V1DPM9"/>
<gene>
    <name evidence="1" type="ORF">DM02DRAFT_493999</name>
</gene>
<dbReference type="EMBL" id="KZ805382">
    <property type="protein sequence ID" value="PVH99935.1"/>
    <property type="molecule type" value="Genomic_DNA"/>
</dbReference>
<organism evidence="1 2">
    <name type="scientific">Periconia macrospinosa</name>
    <dbReference type="NCBI Taxonomy" id="97972"/>
    <lineage>
        <taxon>Eukaryota</taxon>
        <taxon>Fungi</taxon>
        <taxon>Dikarya</taxon>
        <taxon>Ascomycota</taxon>
        <taxon>Pezizomycotina</taxon>
        <taxon>Dothideomycetes</taxon>
        <taxon>Pleosporomycetidae</taxon>
        <taxon>Pleosporales</taxon>
        <taxon>Massarineae</taxon>
        <taxon>Periconiaceae</taxon>
        <taxon>Periconia</taxon>
    </lineage>
</organism>
<keyword evidence="2" id="KW-1185">Reference proteome</keyword>
<sequence>MARIACVYHQLHAKIRLRRWSPSGIANFVIEADDELATIIEQLPLHLQYDEEGATHDQQELETHYPWIVTQKTSLAMVLLYYRLAINRVLQGYWLEGSMNFARARSVCISSAVGMIDSANSTAGTFNRLRTWDFAMLIFSATVTLALEVRRADEQNSRFIDAITQSKNLLRTVQFENKLAREALSILQE</sequence>
<dbReference type="STRING" id="97972.A0A2V1DPM9"/>
<evidence type="ECO:0000313" key="2">
    <source>
        <dbReference type="Proteomes" id="UP000244855"/>
    </source>
</evidence>
<dbReference type="OrthoDB" id="1747771at2759"/>